<dbReference type="PANTHER" id="PTHR10502">
    <property type="entry name" value="ANNEXIN"/>
    <property type="match status" value="1"/>
</dbReference>
<keyword evidence="5" id="KW-1185">Reference proteome</keyword>
<dbReference type="GO" id="GO:0001786">
    <property type="term" value="F:phosphatidylserine binding"/>
    <property type="evidence" value="ECO:0007669"/>
    <property type="project" value="TreeGrafter"/>
</dbReference>
<dbReference type="InterPro" id="IPR037104">
    <property type="entry name" value="Annexin_sf"/>
</dbReference>
<proteinExistence type="inferred from homology"/>
<evidence type="ECO:0000313" key="4">
    <source>
        <dbReference type="EMBL" id="KII62356.1"/>
    </source>
</evidence>
<dbReference type="SMART" id="SM00335">
    <property type="entry name" value="ANX"/>
    <property type="match status" value="2"/>
</dbReference>
<keyword evidence="2" id="KW-0677">Repeat</keyword>
<organism evidence="4 5">
    <name type="scientific">Thelohanellus kitauei</name>
    <name type="common">Myxosporean</name>
    <dbReference type="NCBI Taxonomy" id="669202"/>
    <lineage>
        <taxon>Eukaryota</taxon>
        <taxon>Metazoa</taxon>
        <taxon>Cnidaria</taxon>
        <taxon>Myxozoa</taxon>
        <taxon>Myxosporea</taxon>
        <taxon>Bivalvulida</taxon>
        <taxon>Platysporina</taxon>
        <taxon>Myxobolidae</taxon>
        <taxon>Thelohanellus</taxon>
    </lineage>
</organism>
<dbReference type="GO" id="GO:0005544">
    <property type="term" value="F:calcium-dependent phospholipid binding"/>
    <property type="evidence" value="ECO:0007669"/>
    <property type="project" value="InterPro"/>
</dbReference>
<evidence type="ECO:0000256" key="3">
    <source>
        <dbReference type="ARBA" id="ARBA00023216"/>
    </source>
</evidence>
<dbReference type="AlphaFoldDB" id="A0A0C2ML61"/>
<dbReference type="GO" id="GO:0005634">
    <property type="term" value="C:nucleus"/>
    <property type="evidence" value="ECO:0007669"/>
    <property type="project" value="TreeGrafter"/>
</dbReference>
<dbReference type="Gene3D" id="1.10.220.10">
    <property type="entry name" value="Annexin"/>
    <property type="match status" value="2"/>
</dbReference>
<dbReference type="GO" id="GO:0005886">
    <property type="term" value="C:plasma membrane"/>
    <property type="evidence" value="ECO:0007669"/>
    <property type="project" value="TreeGrafter"/>
</dbReference>
<sequence>MNLLIIYVLNIALDRDSSDIDPKSKRTDLEVLYKPSDYVNEQENLGNDEVIPSLPSLLVPKQADLMEEIKRISKNFNIWDMIKLFVHRPSEYKDAFVKEIEASFHSIYFGEISIIMRKFGLPPNPYFYAINSVLFSKENLDAFHLKYCFNVRSIIREILCTKSQRQLKKINEIFIEESRGGLLALVPNDRSVYKREFINQLLTVQRSTSMYFDINDSFLMDFKLYTDHNYYKKNKEKFIRIFATASYYQIRKICHEYQKRFNKTLPSSISKGRDSFLKKCAKTICEYAINSHKYYAKLLRKAASHRDMQRIIRIVTSRSEIDLTTIFREYRNMYSFQYIKSIENAFFDHIEIYTDIILPLLGLEKGTRL</sequence>
<dbReference type="OrthoDB" id="37886at2759"/>
<comment type="similarity">
    <text evidence="1">Belongs to the annexin family.</text>
</comment>
<accession>A0A0C2ML61</accession>
<gene>
    <name evidence="4" type="ORF">RF11_11684</name>
</gene>
<dbReference type="GO" id="GO:0012506">
    <property type="term" value="C:vesicle membrane"/>
    <property type="evidence" value="ECO:0007669"/>
    <property type="project" value="TreeGrafter"/>
</dbReference>
<dbReference type="PANTHER" id="PTHR10502:SF102">
    <property type="entry name" value="ANNEXIN B11"/>
    <property type="match status" value="1"/>
</dbReference>
<evidence type="ECO:0000256" key="1">
    <source>
        <dbReference type="ARBA" id="ARBA00007831"/>
    </source>
</evidence>
<name>A0A0C2ML61_THEKT</name>
<dbReference type="Proteomes" id="UP000031668">
    <property type="component" value="Unassembled WGS sequence"/>
</dbReference>
<reference evidence="4 5" key="1">
    <citation type="journal article" date="2014" name="Genome Biol. Evol.">
        <title>The genome of the myxosporean Thelohanellus kitauei shows adaptations to nutrient acquisition within its fish host.</title>
        <authorList>
            <person name="Yang Y."/>
            <person name="Xiong J."/>
            <person name="Zhou Z."/>
            <person name="Huo F."/>
            <person name="Miao W."/>
            <person name="Ran C."/>
            <person name="Liu Y."/>
            <person name="Zhang J."/>
            <person name="Feng J."/>
            <person name="Wang M."/>
            <person name="Wang M."/>
            <person name="Wang L."/>
            <person name="Yao B."/>
        </authorList>
    </citation>
    <scope>NUCLEOTIDE SEQUENCE [LARGE SCALE GENOMIC DNA]</scope>
    <source>
        <strain evidence="4">Wuqing</strain>
    </source>
</reference>
<dbReference type="InterPro" id="IPR018502">
    <property type="entry name" value="Annexin_repeat"/>
</dbReference>
<dbReference type="GO" id="GO:0005509">
    <property type="term" value="F:calcium ion binding"/>
    <property type="evidence" value="ECO:0007669"/>
    <property type="project" value="InterPro"/>
</dbReference>
<protein>
    <submittedName>
        <fullName evidence="4">Annexin A8</fullName>
    </submittedName>
</protein>
<dbReference type="GO" id="GO:0005737">
    <property type="term" value="C:cytoplasm"/>
    <property type="evidence" value="ECO:0007669"/>
    <property type="project" value="TreeGrafter"/>
</dbReference>
<dbReference type="EMBL" id="JWZT01005004">
    <property type="protein sequence ID" value="KII62356.1"/>
    <property type="molecule type" value="Genomic_DNA"/>
</dbReference>
<dbReference type="SUPFAM" id="SSF47874">
    <property type="entry name" value="Annexin"/>
    <property type="match status" value="1"/>
</dbReference>
<comment type="caution">
    <text evidence="4">The sequence shown here is derived from an EMBL/GenBank/DDBJ whole genome shotgun (WGS) entry which is preliminary data.</text>
</comment>
<dbReference type="Pfam" id="PF00191">
    <property type="entry name" value="Annexin"/>
    <property type="match status" value="2"/>
</dbReference>
<evidence type="ECO:0000256" key="2">
    <source>
        <dbReference type="ARBA" id="ARBA00022737"/>
    </source>
</evidence>
<evidence type="ECO:0000313" key="5">
    <source>
        <dbReference type="Proteomes" id="UP000031668"/>
    </source>
</evidence>
<keyword evidence="3" id="KW-0041">Annexin</keyword>